<dbReference type="Pfam" id="PF17650">
    <property type="entry name" value="RACo_linker"/>
    <property type="match status" value="1"/>
</dbReference>
<dbReference type="Pfam" id="PF14574">
    <property type="entry name" value="RACo_C_ter"/>
    <property type="match status" value="1"/>
</dbReference>
<evidence type="ECO:0000259" key="1">
    <source>
        <dbReference type="PROSITE" id="PS51085"/>
    </source>
</evidence>
<dbReference type="Pfam" id="PF17651">
    <property type="entry name" value="Raco_middle"/>
    <property type="match status" value="1"/>
</dbReference>
<dbReference type="EMBL" id="RXGA01000002">
    <property type="protein sequence ID" value="RWX73827.1"/>
    <property type="molecule type" value="Genomic_DNA"/>
</dbReference>
<protein>
    <recommendedName>
        <fullName evidence="1">2Fe-2S ferredoxin-type domain-containing protein</fullName>
    </recommendedName>
</protein>
<gene>
    <name evidence="2" type="ORF">Metus_0606</name>
</gene>
<comment type="caution">
    <text evidence="2">The sequence shown here is derived from an EMBL/GenBank/DDBJ whole genome shotgun (WGS) entry which is preliminary data.</text>
</comment>
<dbReference type="InterPro" id="IPR041414">
    <property type="entry name" value="Raco-like_middle"/>
</dbReference>
<accession>A0A3S3S0L6</accession>
<dbReference type="Gene3D" id="3.10.20.30">
    <property type="match status" value="1"/>
</dbReference>
<name>A0A3S3S0L6_METS7</name>
<dbReference type="Proteomes" id="UP000288215">
    <property type="component" value="Unassembled WGS sequence"/>
</dbReference>
<dbReference type="PANTHER" id="PTHR42895">
    <property type="entry name" value="IRON-SULFUR CLUSTER-BINDING PROTEIN-RELATED"/>
    <property type="match status" value="1"/>
</dbReference>
<proteinExistence type="predicted"/>
<dbReference type="InterPro" id="IPR001041">
    <property type="entry name" value="2Fe-2S_ferredoxin-type"/>
</dbReference>
<dbReference type="InterPro" id="IPR036010">
    <property type="entry name" value="2Fe-2S_ferredoxin-like_sf"/>
</dbReference>
<evidence type="ECO:0000313" key="2">
    <source>
        <dbReference type="EMBL" id="RWX73827.1"/>
    </source>
</evidence>
<dbReference type="Gene3D" id="3.10.20.880">
    <property type="match status" value="1"/>
</dbReference>
<dbReference type="InterPro" id="IPR012675">
    <property type="entry name" value="Beta-grasp_dom_sf"/>
</dbReference>
<dbReference type="InterPro" id="IPR052911">
    <property type="entry name" value="Corrinoid_activation_enz"/>
</dbReference>
<organism evidence="2 3">
    <name type="scientific">Methanosuratincola subterraneus</name>
    <dbReference type="NCBI Taxonomy" id="2593994"/>
    <lineage>
        <taxon>Archaea</taxon>
        <taxon>Thermoproteota</taxon>
        <taxon>Methanosuratincolia</taxon>
        <taxon>Candidatus Methanomethylicales</taxon>
        <taxon>Candidatus Methanomethylicaceae</taxon>
        <taxon>Candidatus Methanosuratincola (ex Vanwonterghem et al. 2016)</taxon>
    </lineage>
</organism>
<dbReference type="GO" id="GO:0051536">
    <property type="term" value="F:iron-sulfur cluster binding"/>
    <property type="evidence" value="ECO:0007669"/>
    <property type="project" value="InterPro"/>
</dbReference>
<evidence type="ECO:0000313" key="3">
    <source>
        <dbReference type="Proteomes" id="UP000288215"/>
    </source>
</evidence>
<dbReference type="InterPro" id="IPR027980">
    <property type="entry name" value="RACo_C"/>
</dbReference>
<dbReference type="PROSITE" id="PS51085">
    <property type="entry name" value="2FE2S_FER_2"/>
    <property type="match status" value="1"/>
</dbReference>
<reference evidence="2 3" key="1">
    <citation type="submission" date="2018-12" db="EMBL/GenBank/DDBJ databases">
        <title>The complete genome of the methanogenic archaea of the candidate phylum Verstraetearchaeota, obtained from the metagenome of underground thermal water.</title>
        <authorList>
            <person name="Kadnikov V.V."/>
            <person name="Mardanov A.V."/>
            <person name="Beletsky A.V."/>
            <person name="Karnachuk O.V."/>
            <person name="Ravin N.V."/>
        </authorList>
    </citation>
    <scope>NUCLEOTIDE SEQUENCE [LARGE SCALE GENOMIC DNA]</scope>
    <source>
        <strain evidence="2">Ch88</strain>
    </source>
</reference>
<sequence>MEFEVVFLPEGKRCKVPEKTTLLSAALKAEVDLAAICGGKGYCGKCLVEVIDGKVSPLTDHEKKRVPKEKLEKNYRLACQTYIEGEVTIRVPDQSRVGKQRLVIMGKEPPVRIMSNVEKLYLELSPPSLEDPTADDERLLAGLSSKGYPNLKIDMPVAREIPKILRESGWKVTAVIIGRKEIIALEKGDTTARKYGLAVDIGTTKLAVFIVDLNDGTIVYADGTMNPQIKFGEDVISRINYASQGKGQLEEIRSAIVEGINSLMDAGIAEVEIARDEVYEAVLVGNTAMHHLFAGVDVKSLGLAPYAAGIGRSFDCKARDAGIAINPAGNVHLLPNVAGFVGADAIADILASRLHEKERLTLLMDVGTNTEVMLGSKTGILACSTASGPAFEGAHIRCGMRAASGAIEKVWIDSDFRASYKTIDDKKPRGICGSGMIDAVAEMLKVGLIDTSGRIQQAGNSVRDGEGGREFVLVPKEETETGKEDIVITQDDIREIQKAKAAIYAGFMTLVRKGGLNRGDLAEIIIAGAFGNYIDPKNARIIGMIPELPLEKISFTGNTAGSGARLCLKSLEVRHEAQMVASKVKYIELAAQPIFEEEYINAMYMPNSKLEDFPETMEEVRAPRMVRRYVRR</sequence>
<dbReference type="AlphaFoldDB" id="A0A3S3S0L6"/>
<feature type="domain" description="2Fe-2S ferredoxin-type" evidence="1">
    <location>
        <begin position="3"/>
        <end position="95"/>
    </location>
</feature>
<dbReference type="SUPFAM" id="SSF54292">
    <property type="entry name" value="2Fe-2S ferredoxin-like"/>
    <property type="match status" value="1"/>
</dbReference>
<dbReference type="InterPro" id="IPR040506">
    <property type="entry name" value="RACo_linker"/>
</dbReference>
<dbReference type="InterPro" id="IPR042259">
    <property type="entry name" value="Raco-like_middle_sf"/>
</dbReference>
<dbReference type="PANTHER" id="PTHR42895:SF1">
    <property type="entry name" value="IRON-SULFUR CLUSTER PROTEIN"/>
    <property type="match status" value="1"/>
</dbReference>
<dbReference type="Gene3D" id="3.30.420.480">
    <property type="entry name" value="Domain of unknown function (DUF4445)"/>
    <property type="match status" value="1"/>
</dbReference>
<dbReference type="CDD" id="cd00207">
    <property type="entry name" value="fer2"/>
    <property type="match status" value="1"/>
</dbReference>
<dbReference type="Pfam" id="PF00111">
    <property type="entry name" value="Fer2"/>
    <property type="match status" value="1"/>
</dbReference>